<sequence>MTIESSTTLSARGDVKPAELIISAAAVHTFDPENPAASCVAVRDGRIAAVGTPAEVEPYRGESTVTLTFDGTLTPGLTDAHTHVVMGTIWTRGLDLTDLSLDQVREALAAHIVVNPDEAWVRGWGLDPNIFTSEFDGRIFDEATRGRPMFLRMRDGHSAVTNSAGIRIAGISGTETFRDESAVGVDDSGAPTGYLLEFSAMDLVLDHCPEESTAELGARLLDVLRRMAATGITSTHVLDFNPPAAEVVEWIEENHDLPVRLRFSPLIFPGTTPADWEAVAALQGTGGRRWTVDGVKFMIDGTVDNGSAWLEHPDVFGQGTKSIWTDTEDYRRALAFFAERGVSTATHAIGDRGVQFVLDAVEALGDLRDRSAHRIEHIETIPDETVSRFSALGVAASMQPIHGTHHTKADRSDNWSQRLGAERAGRGWRCRDLRDSGAILALGSDWPITPWDPREMMADSILRRPVRRPEVAPVQPEQALTVEQVFEGYTSHAAIAANLFDSAGTVTVGKHADFTVFAVDPLQLDAEALADVEITACFVAGERTV</sequence>
<dbReference type="InterPro" id="IPR033932">
    <property type="entry name" value="YtcJ-like"/>
</dbReference>
<dbReference type="Gene3D" id="3.10.310.70">
    <property type="match status" value="1"/>
</dbReference>
<dbReference type="CDD" id="cd01300">
    <property type="entry name" value="YtcJ_like"/>
    <property type="match status" value="1"/>
</dbReference>
<dbReference type="Gene3D" id="2.30.40.10">
    <property type="entry name" value="Urease, subunit C, domain 1"/>
    <property type="match status" value="1"/>
</dbReference>
<dbReference type="InterPro" id="IPR011059">
    <property type="entry name" value="Metal-dep_hydrolase_composite"/>
</dbReference>
<keyword evidence="3" id="KW-1185">Reference proteome</keyword>
<evidence type="ECO:0000313" key="3">
    <source>
        <dbReference type="Proteomes" id="UP000253509"/>
    </source>
</evidence>
<dbReference type="InterPro" id="IPR032466">
    <property type="entry name" value="Metal_Hydrolase"/>
</dbReference>
<dbReference type="SUPFAM" id="SSF51338">
    <property type="entry name" value="Composite domain of metallo-dependent hydrolases"/>
    <property type="match status" value="1"/>
</dbReference>
<dbReference type="RefSeq" id="WP_113902953.1">
    <property type="nucleotide sequence ID" value="NZ_QNSB01000002.1"/>
</dbReference>
<dbReference type="Pfam" id="PF07969">
    <property type="entry name" value="Amidohydro_3"/>
    <property type="match status" value="1"/>
</dbReference>
<dbReference type="AlphaFoldDB" id="A0A366IN18"/>
<organism evidence="2 3">
    <name type="scientific">Brevibacterium celere</name>
    <dbReference type="NCBI Taxonomy" id="225845"/>
    <lineage>
        <taxon>Bacteria</taxon>
        <taxon>Bacillati</taxon>
        <taxon>Actinomycetota</taxon>
        <taxon>Actinomycetes</taxon>
        <taxon>Micrococcales</taxon>
        <taxon>Brevibacteriaceae</taxon>
        <taxon>Brevibacterium</taxon>
    </lineage>
</organism>
<dbReference type="GO" id="GO:0016810">
    <property type="term" value="F:hydrolase activity, acting on carbon-nitrogen (but not peptide) bonds"/>
    <property type="evidence" value="ECO:0007669"/>
    <property type="project" value="InterPro"/>
</dbReference>
<dbReference type="PANTHER" id="PTHR22642">
    <property type="entry name" value="IMIDAZOLONEPROPIONASE"/>
    <property type="match status" value="1"/>
</dbReference>
<gene>
    <name evidence="2" type="ORF">DFO65_10283</name>
</gene>
<dbReference type="Gene3D" id="3.20.20.140">
    <property type="entry name" value="Metal-dependent hydrolases"/>
    <property type="match status" value="1"/>
</dbReference>
<dbReference type="InterPro" id="IPR013108">
    <property type="entry name" value="Amidohydro_3"/>
</dbReference>
<feature type="domain" description="Amidohydrolase 3" evidence="1">
    <location>
        <begin position="71"/>
        <end position="544"/>
    </location>
</feature>
<dbReference type="PANTHER" id="PTHR22642:SF2">
    <property type="entry name" value="PROTEIN LONG AFTER FAR-RED 3"/>
    <property type="match status" value="1"/>
</dbReference>
<protein>
    <recommendedName>
        <fullName evidence="1">Amidohydrolase 3 domain-containing protein</fullName>
    </recommendedName>
</protein>
<dbReference type="Proteomes" id="UP000253509">
    <property type="component" value="Unassembled WGS sequence"/>
</dbReference>
<proteinExistence type="predicted"/>
<evidence type="ECO:0000313" key="2">
    <source>
        <dbReference type="EMBL" id="RBP73555.1"/>
    </source>
</evidence>
<comment type="caution">
    <text evidence="2">The sequence shown here is derived from an EMBL/GenBank/DDBJ whole genome shotgun (WGS) entry which is preliminary data.</text>
</comment>
<reference evidence="2 3" key="1">
    <citation type="submission" date="2018-06" db="EMBL/GenBank/DDBJ databases">
        <title>Freshwater and sediment microbial communities from various areas in North America, analyzing microbe dynamics in response to fracking.</title>
        <authorList>
            <person name="Lamendella R."/>
        </authorList>
    </citation>
    <scope>NUCLEOTIDE SEQUENCE [LARGE SCALE GENOMIC DNA]</scope>
    <source>
        <strain evidence="2 3">3b_TX</strain>
    </source>
</reference>
<name>A0A366IN18_9MICO</name>
<accession>A0A366IN18</accession>
<dbReference type="EMBL" id="QNSB01000002">
    <property type="protein sequence ID" value="RBP73555.1"/>
    <property type="molecule type" value="Genomic_DNA"/>
</dbReference>
<evidence type="ECO:0000259" key="1">
    <source>
        <dbReference type="Pfam" id="PF07969"/>
    </source>
</evidence>
<dbReference type="SUPFAM" id="SSF51556">
    <property type="entry name" value="Metallo-dependent hydrolases"/>
    <property type="match status" value="1"/>
</dbReference>